<comment type="caution">
    <text evidence="10">The sequence shown here is derived from an EMBL/GenBank/DDBJ whole genome shotgun (WGS) entry which is preliminary data.</text>
</comment>
<dbReference type="Pfam" id="PF13685">
    <property type="entry name" value="Fe-ADH_2"/>
    <property type="match status" value="1"/>
</dbReference>
<protein>
    <submittedName>
        <fullName evidence="10">sn-glycerol-1-phosphate dehydrogenase</fullName>
    </submittedName>
</protein>
<dbReference type="GO" id="GO:0008654">
    <property type="term" value="P:phospholipid biosynthetic process"/>
    <property type="evidence" value="ECO:0007669"/>
    <property type="project" value="UniProtKB-KW"/>
</dbReference>
<keyword evidence="4" id="KW-0521">NADP</keyword>
<dbReference type="Gene3D" id="1.20.1090.10">
    <property type="entry name" value="Dehydroquinate synthase-like - alpha domain"/>
    <property type="match status" value="1"/>
</dbReference>
<dbReference type="EMBL" id="VUNS01000012">
    <property type="protein sequence ID" value="MST97769.1"/>
    <property type="molecule type" value="Genomic_DNA"/>
</dbReference>
<name>A0A844G606_9BACT</name>
<dbReference type="PANTHER" id="PTHR43616:SF5">
    <property type="entry name" value="GLYCEROL DEHYDROGENASE 1"/>
    <property type="match status" value="1"/>
</dbReference>
<dbReference type="RefSeq" id="WP_154418853.1">
    <property type="nucleotide sequence ID" value="NZ_CALXOB010000032.1"/>
</dbReference>
<evidence type="ECO:0000256" key="6">
    <source>
        <dbReference type="ARBA" id="ARBA00023027"/>
    </source>
</evidence>
<keyword evidence="9" id="KW-1208">Phospholipid metabolism</keyword>
<keyword evidence="1" id="KW-0963">Cytoplasm</keyword>
<dbReference type="Proteomes" id="UP000435649">
    <property type="component" value="Unassembled WGS sequence"/>
</dbReference>
<accession>A0A844G606</accession>
<dbReference type="CDD" id="cd08175">
    <property type="entry name" value="G1PDH"/>
    <property type="match status" value="1"/>
</dbReference>
<evidence type="ECO:0000256" key="9">
    <source>
        <dbReference type="ARBA" id="ARBA00023264"/>
    </source>
</evidence>
<keyword evidence="3" id="KW-0479">Metal-binding</keyword>
<dbReference type="Gene3D" id="3.40.50.1970">
    <property type="match status" value="1"/>
</dbReference>
<gene>
    <name evidence="10" type="ORF">FYJ85_12040</name>
</gene>
<dbReference type="PANTHER" id="PTHR43616">
    <property type="entry name" value="GLYCEROL DEHYDROGENASE"/>
    <property type="match status" value="1"/>
</dbReference>
<keyword evidence="6" id="KW-0520">NAD</keyword>
<evidence type="ECO:0000256" key="3">
    <source>
        <dbReference type="ARBA" id="ARBA00022723"/>
    </source>
</evidence>
<reference evidence="10 11" key="1">
    <citation type="submission" date="2019-08" db="EMBL/GenBank/DDBJ databases">
        <title>In-depth cultivation of the pig gut microbiome towards novel bacterial diversity and tailored functional studies.</title>
        <authorList>
            <person name="Wylensek D."/>
            <person name="Hitch T.C.A."/>
            <person name="Clavel T."/>
        </authorList>
    </citation>
    <scope>NUCLEOTIDE SEQUENCE [LARGE SCALE GENOMIC DNA]</scope>
    <source>
        <strain evidence="10 11">BBE-744-WT-12</strain>
    </source>
</reference>
<evidence type="ECO:0000256" key="2">
    <source>
        <dbReference type="ARBA" id="ARBA00022516"/>
    </source>
</evidence>
<sequence>MNLITIPPGLETESFVLEADALRHAPEILRKHWGAGPDAWIVADENTWTAAGEKLNAIFEEAGIGRCAPYLFPGRPILHATVEHVDELLAAFPENCVPVAVGGGTVNDLVKRASGVKGVRYCCVPTAPSVDGYTSYGAALNVDGLKKTLPCPAPLAIVADTAVLDSAPPEMFAAGYADLMAKIPAGADWIVVDQLGMEPVRPDVWELVQTPLRDNLSDPADVRRVFMGLAATGYSMQLYRDSRPASGAEHLMSHIWEMENLTFNGDSVSHGFKVSVGTVASTALYEALFSLTEKEARRYAEPGLPRAAREAEIDALLIRGCYGAEAKEIALSKFLEGEKLAERRELIYRNWNALKERTQKQLYPLAELKAMLKAAHCPASPAEIGLESGQYVHGVAAAQLIRKRYTILDLVYELGLSKALLAAL</sequence>
<organism evidence="10 11">
    <name type="scientific">Victivallis lenta</name>
    <dbReference type="NCBI Taxonomy" id="2606640"/>
    <lineage>
        <taxon>Bacteria</taxon>
        <taxon>Pseudomonadati</taxon>
        <taxon>Lentisphaerota</taxon>
        <taxon>Lentisphaeria</taxon>
        <taxon>Victivallales</taxon>
        <taxon>Victivallaceae</taxon>
        <taxon>Victivallis</taxon>
    </lineage>
</organism>
<dbReference type="InterPro" id="IPR032837">
    <property type="entry name" value="G1PDH"/>
</dbReference>
<dbReference type="GO" id="GO:0005829">
    <property type="term" value="C:cytosol"/>
    <property type="evidence" value="ECO:0007669"/>
    <property type="project" value="TreeGrafter"/>
</dbReference>
<evidence type="ECO:0000256" key="1">
    <source>
        <dbReference type="ARBA" id="ARBA00022490"/>
    </source>
</evidence>
<keyword evidence="11" id="KW-1185">Reference proteome</keyword>
<keyword evidence="8" id="KW-0594">Phospholipid biosynthesis</keyword>
<dbReference type="GO" id="GO:0046872">
    <property type="term" value="F:metal ion binding"/>
    <property type="evidence" value="ECO:0007669"/>
    <property type="project" value="UniProtKB-KW"/>
</dbReference>
<evidence type="ECO:0000313" key="10">
    <source>
        <dbReference type="EMBL" id="MST97769.1"/>
    </source>
</evidence>
<dbReference type="GO" id="GO:0016614">
    <property type="term" value="F:oxidoreductase activity, acting on CH-OH group of donors"/>
    <property type="evidence" value="ECO:0007669"/>
    <property type="project" value="InterPro"/>
</dbReference>
<evidence type="ECO:0000256" key="7">
    <source>
        <dbReference type="ARBA" id="ARBA00023098"/>
    </source>
</evidence>
<evidence type="ECO:0000256" key="5">
    <source>
        <dbReference type="ARBA" id="ARBA00023002"/>
    </source>
</evidence>
<evidence type="ECO:0000313" key="11">
    <source>
        <dbReference type="Proteomes" id="UP000435649"/>
    </source>
</evidence>
<evidence type="ECO:0000256" key="8">
    <source>
        <dbReference type="ARBA" id="ARBA00023209"/>
    </source>
</evidence>
<dbReference type="SUPFAM" id="SSF56796">
    <property type="entry name" value="Dehydroquinate synthase-like"/>
    <property type="match status" value="1"/>
</dbReference>
<proteinExistence type="predicted"/>
<keyword evidence="2" id="KW-0444">Lipid biosynthesis</keyword>
<dbReference type="InterPro" id="IPR016205">
    <property type="entry name" value="Glycerol_DH"/>
</dbReference>
<keyword evidence="5" id="KW-0560">Oxidoreductase</keyword>
<evidence type="ECO:0000256" key="4">
    <source>
        <dbReference type="ARBA" id="ARBA00022857"/>
    </source>
</evidence>
<keyword evidence="7" id="KW-0443">Lipid metabolism</keyword>
<dbReference type="AlphaFoldDB" id="A0A844G606"/>